<name>A0A7C9MNF6_9GAMM</name>
<dbReference type="InterPro" id="IPR025737">
    <property type="entry name" value="FApF"/>
</dbReference>
<dbReference type="Pfam" id="PF13557">
    <property type="entry name" value="Phenol_MetA_deg"/>
    <property type="match status" value="1"/>
</dbReference>
<proteinExistence type="predicted"/>
<accession>A0A7C9MNF6</accession>
<dbReference type="AlphaFoldDB" id="A0A7C9MNF6"/>
<gene>
    <name evidence="1" type="ORF">GN331_13560</name>
</gene>
<evidence type="ECO:0000313" key="1">
    <source>
        <dbReference type="EMBL" id="MUV15227.1"/>
    </source>
</evidence>
<dbReference type="EMBL" id="WOXT01000004">
    <property type="protein sequence ID" value="MUV15227.1"/>
    <property type="molecule type" value="Genomic_DNA"/>
</dbReference>
<evidence type="ECO:0008006" key="3">
    <source>
        <dbReference type="Google" id="ProtNLM"/>
    </source>
</evidence>
<evidence type="ECO:0000313" key="2">
    <source>
        <dbReference type="Proteomes" id="UP000479692"/>
    </source>
</evidence>
<sequence>MLLAVPFVAHGQDADELAKKLSNPVADLISVPFQFNYDDGYADGGSRTYVNIQPVVPITISENWNMISRTILPVVYQDDVPPGSGDEFGLGDITQSLFFTPKKPTASGWVIGVGPAFLIPTATDDLLGTEKWGLGPTAVVLKQDRGWSYGALVNHIWSVAGEDDRQDISSTFLQPFLSKALGQGRTVSVNFESSYDWKHEQWTVPFNVGYSQVTKAGSQMLSWQIGARYFFETPEGGPDWGVRATLTLLYPTH</sequence>
<protein>
    <recommendedName>
        <fullName evidence="3">Transporter</fullName>
    </recommendedName>
</protein>
<reference evidence="1 2" key="1">
    <citation type="submission" date="2019-12" db="EMBL/GenBank/DDBJ databases">
        <authorList>
            <person name="Xu J."/>
        </authorList>
    </citation>
    <scope>NUCLEOTIDE SEQUENCE [LARGE SCALE GENOMIC DNA]</scope>
    <source>
        <strain evidence="1 2">HX-5-24</strain>
    </source>
</reference>
<keyword evidence="2" id="KW-1185">Reference proteome</keyword>
<dbReference type="Proteomes" id="UP000479692">
    <property type="component" value="Unassembled WGS sequence"/>
</dbReference>
<comment type="caution">
    <text evidence="1">The sequence shown here is derived from an EMBL/GenBank/DDBJ whole genome shotgun (WGS) entry which is preliminary data.</text>
</comment>
<organism evidence="1 2">
    <name type="scientific">Noviluteimonas gilva</name>
    <dbReference type="NCBI Taxonomy" id="2682097"/>
    <lineage>
        <taxon>Bacteria</taxon>
        <taxon>Pseudomonadati</taxon>
        <taxon>Pseudomonadota</taxon>
        <taxon>Gammaproteobacteria</taxon>
        <taxon>Lysobacterales</taxon>
        <taxon>Lysobacteraceae</taxon>
        <taxon>Noviluteimonas</taxon>
    </lineage>
</organism>